<dbReference type="SUPFAM" id="SSF53850">
    <property type="entry name" value="Periplasmic binding protein-like II"/>
    <property type="match status" value="1"/>
</dbReference>
<keyword evidence="5" id="KW-1185">Reference proteome</keyword>
<dbReference type="EMBL" id="JAESVB010000002">
    <property type="protein sequence ID" value="MCB8874629.1"/>
    <property type="molecule type" value="Genomic_DNA"/>
</dbReference>
<dbReference type="Proteomes" id="UP000708298">
    <property type="component" value="Unassembled WGS sequence"/>
</dbReference>
<accession>A0A963YQ69</accession>
<dbReference type="RefSeq" id="WP_227320296.1">
    <property type="nucleotide sequence ID" value="NZ_JAESVB010000002.1"/>
</dbReference>
<dbReference type="CDD" id="cd01004">
    <property type="entry name" value="PBP2_MidA_like"/>
    <property type="match status" value="1"/>
</dbReference>
<dbReference type="InterPro" id="IPR001638">
    <property type="entry name" value="Solute-binding_3/MltF_N"/>
</dbReference>
<dbReference type="SMART" id="SM00062">
    <property type="entry name" value="PBPb"/>
    <property type="match status" value="1"/>
</dbReference>
<organism evidence="4 5">
    <name type="scientific">Acidisoma silvae</name>
    <dbReference type="NCBI Taxonomy" id="2802396"/>
    <lineage>
        <taxon>Bacteria</taxon>
        <taxon>Pseudomonadati</taxon>
        <taxon>Pseudomonadota</taxon>
        <taxon>Alphaproteobacteria</taxon>
        <taxon>Acetobacterales</taxon>
        <taxon>Acidocellaceae</taxon>
        <taxon>Acidisoma</taxon>
    </lineage>
</organism>
<dbReference type="Pfam" id="PF00497">
    <property type="entry name" value="SBP_bac_3"/>
    <property type="match status" value="1"/>
</dbReference>
<gene>
    <name evidence="4" type="ORF">ASILVAE211_05475</name>
</gene>
<evidence type="ECO:0000256" key="1">
    <source>
        <dbReference type="ARBA" id="ARBA00022729"/>
    </source>
</evidence>
<comment type="caution">
    <text evidence="4">The sequence shown here is derived from an EMBL/GenBank/DDBJ whole genome shotgun (WGS) entry which is preliminary data.</text>
</comment>
<dbReference type="AlphaFoldDB" id="A0A963YQ69"/>
<reference evidence="4" key="2">
    <citation type="submission" date="2021-01" db="EMBL/GenBank/DDBJ databases">
        <authorList>
            <person name="Mieszkin S."/>
            <person name="Pouder E."/>
            <person name="Alain K."/>
        </authorList>
    </citation>
    <scope>NUCLEOTIDE SEQUENCE</scope>
    <source>
        <strain evidence="4">HW T2.11</strain>
    </source>
</reference>
<reference evidence="4" key="1">
    <citation type="journal article" date="2021" name="Microorganisms">
        <title>Acidisoma silvae sp. nov. and Acidisomacellulosilytica sp. nov., Two Acidophilic Bacteria Isolated from Decaying Wood, Hydrolyzing Cellulose and Producing Poly-3-hydroxybutyrate.</title>
        <authorList>
            <person name="Mieszkin S."/>
            <person name="Pouder E."/>
            <person name="Uroz S."/>
            <person name="Simon-Colin C."/>
            <person name="Alain K."/>
        </authorList>
    </citation>
    <scope>NUCLEOTIDE SEQUENCE</scope>
    <source>
        <strain evidence="4">HW T2.11</strain>
    </source>
</reference>
<proteinExistence type="predicted"/>
<keyword evidence="1 2" id="KW-0732">Signal</keyword>
<feature type="chain" id="PRO_5037631541" evidence="2">
    <location>
        <begin position="29"/>
        <end position="297"/>
    </location>
</feature>
<feature type="signal peptide" evidence="2">
    <location>
        <begin position="1"/>
        <end position="28"/>
    </location>
</feature>
<evidence type="ECO:0000259" key="3">
    <source>
        <dbReference type="SMART" id="SM00062"/>
    </source>
</evidence>
<name>A0A963YQ69_9PROT</name>
<dbReference type="PANTHER" id="PTHR35936:SF19">
    <property type="entry name" value="AMINO-ACID-BINDING PROTEIN YXEM-RELATED"/>
    <property type="match status" value="1"/>
</dbReference>
<feature type="domain" description="Solute-binding protein family 3/N-terminal" evidence="3">
    <location>
        <begin position="46"/>
        <end position="276"/>
    </location>
</feature>
<evidence type="ECO:0000256" key="2">
    <source>
        <dbReference type="SAM" id="SignalP"/>
    </source>
</evidence>
<dbReference type="Gene3D" id="3.40.190.10">
    <property type="entry name" value="Periplasmic binding protein-like II"/>
    <property type="match status" value="2"/>
</dbReference>
<protein>
    <submittedName>
        <fullName evidence="4">ABC transporter substrate-binding protein</fullName>
    </submittedName>
</protein>
<dbReference type="PANTHER" id="PTHR35936">
    <property type="entry name" value="MEMBRANE-BOUND LYTIC MUREIN TRANSGLYCOSYLASE F"/>
    <property type="match status" value="1"/>
</dbReference>
<evidence type="ECO:0000313" key="5">
    <source>
        <dbReference type="Proteomes" id="UP000708298"/>
    </source>
</evidence>
<sequence>MISKFARFILMPAALAASAIVAQHAAFAQDSKLNAMLPDDVRKAGVLTIATDAHYPPCESFADDNKTMIGYEPDMWNAIGAKLGVKIHAVSTDFDGLIPGVQSGRYPMAMECISDSAEREKQVTFIDNSYGTSAIYALASNTTISDDTATLCGLKTAAQAGTDFNDVLTAITTRCKKSGKPGLTIYNYPSADAVLLALYSGRVDFVMSDAAAAADIQKHAPKPIKIYTNDLIPKLYTGMVVRPDQKQLAEATLAGLKAIQADGTYDKIMEKWDLKLLELPNPMINQATVQPLPTPVP</sequence>
<evidence type="ECO:0000313" key="4">
    <source>
        <dbReference type="EMBL" id="MCB8874629.1"/>
    </source>
</evidence>